<organism evidence="2 3">
    <name type="scientific">Achromobacter ruhlandii</name>
    <dbReference type="NCBI Taxonomy" id="72557"/>
    <lineage>
        <taxon>Bacteria</taxon>
        <taxon>Pseudomonadati</taxon>
        <taxon>Pseudomonadota</taxon>
        <taxon>Betaproteobacteria</taxon>
        <taxon>Burkholderiales</taxon>
        <taxon>Alcaligenaceae</taxon>
        <taxon>Achromobacter</taxon>
    </lineage>
</organism>
<keyword evidence="1" id="KW-1133">Transmembrane helix</keyword>
<dbReference type="AlphaFoldDB" id="A0A848NB55"/>
<dbReference type="InterPro" id="IPR007039">
    <property type="entry name" value="TrbC/VirB2"/>
</dbReference>
<evidence type="ECO:0000313" key="2">
    <source>
        <dbReference type="EMBL" id="NMU89788.1"/>
    </source>
</evidence>
<proteinExistence type="predicted"/>
<sequence>MRIAPTSTAQSFGQCRFKPIAAPRPTAPPILVLGYLALAVLLFLHPDPAFAQLEKGTNALQSFKDWLWLIIPICATIVGALIGLAYSSDLVRKDTAIQWGVGVVFAGAVVGGFIKYFWG</sequence>
<gene>
    <name evidence="2" type="ORF">HGQ98_07960</name>
</gene>
<keyword evidence="1" id="KW-0812">Transmembrane</keyword>
<evidence type="ECO:0000256" key="1">
    <source>
        <dbReference type="SAM" id="Phobius"/>
    </source>
</evidence>
<feature type="transmembrane region" description="Helical" evidence="1">
    <location>
        <begin position="26"/>
        <end position="46"/>
    </location>
</feature>
<comment type="caution">
    <text evidence="2">The sequence shown here is derived from an EMBL/GenBank/DDBJ whole genome shotgun (WGS) entry which is preliminary data.</text>
</comment>
<keyword evidence="1" id="KW-0472">Membrane</keyword>
<reference evidence="2 3" key="1">
    <citation type="submission" date="2020-04" db="EMBL/GenBank/DDBJ databases">
        <title>Achromobacter ruhlandii genome sequencing and assembly.</title>
        <authorList>
            <person name="Martins R.C.R."/>
            <person name="Perdigao-Neto L.V."/>
            <person name="Levin A.S.S."/>
            <person name="Costa S.F."/>
        </authorList>
    </citation>
    <scope>NUCLEOTIDE SEQUENCE [LARGE SCALE GENOMIC DNA]</scope>
    <source>
        <strain evidence="2 3">9035ralo</strain>
    </source>
</reference>
<dbReference type="Pfam" id="PF04956">
    <property type="entry name" value="TrbC"/>
    <property type="match status" value="1"/>
</dbReference>
<feature type="transmembrane region" description="Helical" evidence="1">
    <location>
        <begin position="66"/>
        <end position="87"/>
    </location>
</feature>
<dbReference type="EMBL" id="JABBZE010000054">
    <property type="protein sequence ID" value="NMU89788.1"/>
    <property type="molecule type" value="Genomic_DNA"/>
</dbReference>
<dbReference type="Proteomes" id="UP000542405">
    <property type="component" value="Unassembled WGS sequence"/>
</dbReference>
<dbReference type="RefSeq" id="WP_116520120.1">
    <property type="nucleotide sequence ID" value="NZ_JABBZE010000054.1"/>
</dbReference>
<feature type="transmembrane region" description="Helical" evidence="1">
    <location>
        <begin position="99"/>
        <end position="118"/>
    </location>
</feature>
<accession>A0A848NB55</accession>
<name>A0A848NB55_9BURK</name>
<evidence type="ECO:0000313" key="3">
    <source>
        <dbReference type="Proteomes" id="UP000542405"/>
    </source>
</evidence>
<protein>
    <submittedName>
        <fullName evidence="2">Uncharacterized protein</fullName>
    </submittedName>
</protein>